<evidence type="ECO:0000256" key="5">
    <source>
        <dbReference type="ARBA" id="ARBA00022989"/>
    </source>
</evidence>
<keyword evidence="9" id="KW-0732">Signal</keyword>
<keyword evidence="12" id="KW-1185">Reference proteome</keyword>
<dbReference type="InterPro" id="IPR006593">
    <property type="entry name" value="Cyt_b561/ferric_Rdtase_TM"/>
</dbReference>
<dbReference type="OrthoDB" id="19261at2759"/>
<dbReference type="PANTHER" id="PTHR47797">
    <property type="entry name" value="DEHYDROGENASE, PUTATIVE (AFU_ORTHOLOGUE AFUA_8G05805)-RELATED"/>
    <property type="match status" value="1"/>
</dbReference>
<evidence type="ECO:0000256" key="2">
    <source>
        <dbReference type="ARBA" id="ARBA00022448"/>
    </source>
</evidence>
<evidence type="ECO:0000313" key="11">
    <source>
        <dbReference type="EMBL" id="TQV91043.1"/>
    </source>
</evidence>
<dbReference type="Gene3D" id="1.20.120.1770">
    <property type="match status" value="1"/>
</dbReference>
<dbReference type="SMART" id="SM00665">
    <property type="entry name" value="B561"/>
    <property type="match status" value="1"/>
</dbReference>
<keyword evidence="5 8" id="KW-1133">Transmembrane helix</keyword>
<evidence type="ECO:0000256" key="7">
    <source>
        <dbReference type="SAM" id="MobiDB-lite"/>
    </source>
</evidence>
<evidence type="ECO:0000256" key="3">
    <source>
        <dbReference type="ARBA" id="ARBA00022692"/>
    </source>
</evidence>
<keyword evidence="6 8" id="KW-0472">Membrane</keyword>
<organism evidence="11 12">
    <name type="scientific">Cordyceps javanica</name>
    <dbReference type="NCBI Taxonomy" id="43265"/>
    <lineage>
        <taxon>Eukaryota</taxon>
        <taxon>Fungi</taxon>
        <taxon>Dikarya</taxon>
        <taxon>Ascomycota</taxon>
        <taxon>Pezizomycotina</taxon>
        <taxon>Sordariomycetes</taxon>
        <taxon>Hypocreomycetidae</taxon>
        <taxon>Hypocreales</taxon>
        <taxon>Cordycipitaceae</taxon>
        <taxon>Cordyceps</taxon>
    </lineage>
</organism>
<feature type="chain" id="PRO_5022008762" evidence="9">
    <location>
        <begin position="25"/>
        <end position="465"/>
    </location>
</feature>
<name>A0A545VM60_9HYPO</name>
<dbReference type="Gene3D" id="2.60.40.1210">
    <property type="entry name" value="Cellobiose dehydrogenase, cytochrome domain"/>
    <property type="match status" value="1"/>
</dbReference>
<protein>
    <submittedName>
        <fullName evidence="11">Integral membrane protein</fullName>
    </submittedName>
</protein>
<feature type="transmembrane region" description="Helical" evidence="8">
    <location>
        <begin position="307"/>
        <end position="328"/>
    </location>
</feature>
<feature type="transmembrane region" description="Helical" evidence="8">
    <location>
        <begin position="439"/>
        <end position="459"/>
    </location>
</feature>
<comment type="caution">
    <text evidence="11">The sequence shown here is derived from an EMBL/GenBank/DDBJ whole genome shotgun (WGS) entry which is preliminary data.</text>
</comment>
<sequence length="465" mass="50388">MLPRPVTRLRHLIAAVLAGVSVQATPGQYCRFGHATGEVDFCLGVLTHRNSSTSGHDIYLSLSITRDTEVGWTAVGTGSLMAGALMFVMYGDPDEKTPPVLSVRTVQGHQQPRLIRQSDMGGADLRVLQAQWMHTTPSAQHEQYALSASYRPQSARFSIVCYSCEHWPGTPITPDASSQPWIWAWNDQQRFPVYSFDAELDMHVHSAGHGGWGRFYMNMAETLTRPGSYLPSFPPLRPMVSHVGASDTPIGAAGVLAAADGFWRKVLATSPQQRAHGILMASSILALFPAGVLALRSGSPRAFMYHWLLQSLAVTFMLVGAGLGILLVRGHGHGGGGDHHGSVSESSNGAAGHHDHRKRHDESSPAAATMFIAHQWIGGALVGCILLQVVLGWWHHVIFVRIRARSWVSHAHIWLGRTSIIGGCANLLIGMALASYSPISIETAGVCIVLEALGVAYWIKRKRSS</sequence>
<evidence type="ECO:0000256" key="9">
    <source>
        <dbReference type="SAM" id="SignalP"/>
    </source>
</evidence>
<feature type="transmembrane region" description="Helical" evidence="8">
    <location>
        <begin position="414"/>
        <end position="433"/>
    </location>
</feature>
<feature type="region of interest" description="Disordered" evidence="7">
    <location>
        <begin position="336"/>
        <end position="360"/>
    </location>
</feature>
<feature type="transmembrane region" description="Helical" evidence="8">
    <location>
        <begin position="373"/>
        <end position="394"/>
    </location>
</feature>
<reference evidence="11 12" key="1">
    <citation type="journal article" date="2019" name="Appl. Microbiol. Biotechnol.">
        <title>Genome sequence of Isaria javanica and comparative genome analysis insights into family S53 peptidase evolution in fungal entomopathogens.</title>
        <authorList>
            <person name="Lin R."/>
            <person name="Zhang X."/>
            <person name="Xin B."/>
            <person name="Zou M."/>
            <person name="Gao Y."/>
            <person name="Qin F."/>
            <person name="Hu Q."/>
            <person name="Xie B."/>
            <person name="Cheng X."/>
        </authorList>
    </citation>
    <scope>NUCLEOTIDE SEQUENCE [LARGE SCALE GENOMIC DNA]</scope>
    <source>
        <strain evidence="11 12">IJ1G</strain>
    </source>
</reference>
<dbReference type="STRING" id="43265.A0A545VM60"/>
<evidence type="ECO:0000256" key="4">
    <source>
        <dbReference type="ARBA" id="ARBA00022982"/>
    </source>
</evidence>
<evidence type="ECO:0000256" key="8">
    <source>
        <dbReference type="SAM" id="Phobius"/>
    </source>
</evidence>
<evidence type="ECO:0000259" key="10">
    <source>
        <dbReference type="SMART" id="SM00665"/>
    </source>
</evidence>
<comment type="subcellular location">
    <subcellularLocation>
        <location evidence="1">Membrane</location>
    </subcellularLocation>
</comment>
<keyword evidence="3 8" id="KW-0812">Transmembrane</keyword>
<keyword evidence="4" id="KW-0249">Electron transport</keyword>
<dbReference type="GO" id="GO:0016020">
    <property type="term" value="C:membrane"/>
    <property type="evidence" value="ECO:0007669"/>
    <property type="project" value="UniProtKB-SubCell"/>
</dbReference>
<feature type="domain" description="Cytochrome b561" evidence="10">
    <location>
        <begin position="275"/>
        <end position="431"/>
    </location>
</feature>
<keyword evidence="2" id="KW-0813">Transport</keyword>
<dbReference type="Proteomes" id="UP000315783">
    <property type="component" value="Unassembled WGS sequence"/>
</dbReference>
<dbReference type="SUPFAM" id="SSF49344">
    <property type="entry name" value="CBD9-like"/>
    <property type="match status" value="1"/>
</dbReference>
<evidence type="ECO:0000313" key="12">
    <source>
        <dbReference type="Proteomes" id="UP000315783"/>
    </source>
</evidence>
<accession>A0A545VM60</accession>
<dbReference type="CDD" id="cd09630">
    <property type="entry name" value="CDH_like_cytochrome"/>
    <property type="match status" value="1"/>
</dbReference>
<gene>
    <name evidence="11" type="ORF">IF1G_10278</name>
</gene>
<feature type="transmembrane region" description="Helical" evidence="8">
    <location>
        <begin position="275"/>
        <end position="295"/>
    </location>
</feature>
<dbReference type="AlphaFoldDB" id="A0A545VM60"/>
<dbReference type="PANTHER" id="PTHR47797:SF3">
    <property type="entry name" value="CYTOCHROME B561 DOMAIN-CONTAINING PROTEIN"/>
    <property type="match status" value="1"/>
</dbReference>
<feature type="signal peptide" evidence="9">
    <location>
        <begin position="1"/>
        <end position="24"/>
    </location>
</feature>
<dbReference type="Pfam" id="PF16010">
    <property type="entry name" value="CDH-cyt"/>
    <property type="match status" value="1"/>
</dbReference>
<dbReference type="InterPro" id="IPR015920">
    <property type="entry name" value="Cellobiose_DH-like_cyt"/>
</dbReference>
<dbReference type="EMBL" id="SPUK01000021">
    <property type="protein sequence ID" value="TQV91043.1"/>
    <property type="molecule type" value="Genomic_DNA"/>
</dbReference>
<evidence type="ECO:0000256" key="1">
    <source>
        <dbReference type="ARBA" id="ARBA00004370"/>
    </source>
</evidence>
<dbReference type="CDD" id="cd08760">
    <property type="entry name" value="Cyt_b561_FRRS1_like"/>
    <property type="match status" value="1"/>
</dbReference>
<proteinExistence type="predicted"/>
<evidence type="ECO:0000256" key="6">
    <source>
        <dbReference type="ARBA" id="ARBA00023136"/>
    </source>
</evidence>